<accession>A0ABY0V6T1</accession>
<dbReference type="Pfam" id="PF00072">
    <property type="entry name" value="Response_reg"/>
    <property type="match status" value="1"/>
</dbReference>
<sequence>MRRLELRSRGLTRITPWNDRAARHTMMGHVMSNENPERPDVRVMIVDDHEIVRRGIAEIVDRADGLEVVAEAGTVADALRRADLVRPDVILVDLQLPDGTGIDIMDRLGTDHPEIRPIVLTSFDDDEALAESLEKGARAYVLKTVRGAEITDVIRAVSEGRVLLDERTVTRRRADHDDPTADLTPSERNVLELIGDGLSNREIGEKLGVAEKTVKNHITSLLSKMGLQRRTQVAAWVAGQRAAAWRN</sequence>
<keyword evidence="1 5" id="KW-0597">Phosphoprotein</keyword>
<proteinExistence type="predicted"/>
<keyword evidence="4" id="KW-0804">Transcription</keyword>
<evidence type="ECO:0000313" key="9">
    <source>
        <dbReference type="Proteomes" id="UP000198976"/>
    </source>
</evidence>
<evidence type="ECO:0000259" key="7">
    <source>
        <dbReference type="PROSITE" id="PS50110"/>
    </source>
</evidence>
<organism evidence="8 9">
    <name type="scientific">Schaalia radingae</name>
    <dbReference type="NCBI Taxonomy" id="131110"/>
    <lineage>
        <taxon>Bacteria</taxon>
        <taxon>Bacillati</taxon>
        <taxon>Actinomycetota</taxon>
        <taxon>Actinomycetes</taxon>
        <taxon>Actinomycetales</taxon>
        <taxon>Actinomycetaceae</taxon>
        <taxon>Schaalia</taxon>
    </lineage>
</organism>
<feature type="modified residue" description="4-aspartylphosphate" evidence="5">
    <location>
        <position position="93"/>
    </location>
</feature>
<dbReference type="InterPro" id="IPR039420">
    <property type="entry name" value="WalR-like"/>
</dbReference>
<dbReference type="InterPro" id="IPR001789">
    <property type="entry name" value="Sig_transdc_resp-reg_receiver"/>
</dbReference>
<evidence type="ECO:0000256" key="4">
    <source>
        <dbReference type="ARBA" id="ARBA00023163"/>
    </source>
</evidence>
<keyword evidence="2" id="KW-0805">Transcription regulation</keyword>
<feature type="domain" description="Response regulatory" evidence="7">
    <location>
        <begin position="42"/>
        <end position="158"/>
    </location>
</feature>
<dbReference type="CDD" id="cd06170">
    <property type="entry name" value="LuxR_C_like"/>
    <property type="match status" value="1"/>
</dbReference>
<dbReference type="CDD" id="cd17535">
    <property type="entry name" value="REC_NarL-like"/>
    <property type="match status" value="1"/>
</dbReference>
<keyword evidence="9" id="KW-1185">Reference proteome</keyword>
<dbReference type="InterPro" id="IPR058245">
    <property type="entry name" value="NreC/VraR/RcsB-like_REC"/>
</dbReference>
<dbReference type="SUPFAM" id="SSF52172">
    <property type="entry name" value="CheY-like"/>
    <property type="match status" value="1"/>
</dbReference>
<dbReference type="PRINTS" id="PR00038">
    <property type="entry name" value="HTHLUXR"/>
</dbReference>
<evidence type="ECO:0000256" key="3">
    <source>
        <dbReference type="ARBA" id="ARBA00023125"/>
    </source>
</evidence>
<name>A0ABY0V6T1_9ACTO</name>
<feature type="domain" description="HTH luxR-type" evidence="6">
    <location>
        <begin position="176"/>
        <end position="241"/>
    </location>
</feature>
<reference evidence="8 9" key="1">
    <citation type="submission" date="2016-10" db="EMBL/GenBank/DDBJ databases">
        <authorList>
            <person name="Varghese N."/>
            <person name="Submissions S."/>
        </authorList>
    </citation>
    <scope>NUCLEOTIDE SEQUENCE [LARGE SCALE GENOMIC DNA]</scope>
    <source>
        <strain evidence="8 9">DSM 9169</strain>
    </source>
</reference>
<keyword evidence="3 8" id="KW-0238">DNA-binding</keyword>
<dbReference type="SMART" id="SM00448">
    <property type="entry name" value="REC"/>
    <property type="match status" value="1"/>
</dbReference>
<dbReference type="InterPro" id="IPR000792">
    <property type="entry name" value="Tscrpt_reg_LuxR_C"/>
</dbReference>
<dbReference type="PANTHER" id="PTHR43214:SF24">
    <property type="entry name" value="TRANSCRIPTIONAL REGULATORY PROTEIN NARL-RELATED"/>
    <property type="match status" value="1"/>
</dbReference>
<dbReference type="PANTHER" id="PTHR43214">
    <property type="entry name" value="TWO-COMPONENT RESPONSE REGULATOR"/>
    <property type="match status" value="1"/>
</dbReference>
<dbReference type="PROSITE" id="PS00622">
    <property type="entry name" value="HTH_LUXR_1"/>
    <property type="match status" value="1"/>
</dbReference>
<dbReference type="Pfam" id="PF00196">
    <property type="entry name" value="GerE"/>
    <property type="match status" value="1"/>
</dbReference>
<dbReference type="SMART" id="SM00421">
    <property type="entry name" value="HTH_LUXR"/>
    <property type="match status" value="1"/>
</dbReference>
<evidence type="ECO:0000259" key="6">
    <source>
        <dbReference type="PROSITE" id="PS50043"/>
    </source>
</evidence>
<gene>
    <name evidence="8" type="ORF">SAMN04489714_0861</name>
</gene>
<dbReference type="EMBL" id="LT629792">
    <property type="protein sequence ID" value="SDT91634.1"/>
    <property type="molecule type" value="Genomic_DNA"/>
</dbReference>
<dbReference type="GO" id="GO:0003677">
    <property type="term" value="F:DNA binding"/>
    <property type="evidence" value="ECO:0007669"/>
    <property type="project" value="UniProtKB-KW"/>
</dbReference>
<dbReference type="PROSITE" id="PS50043">
    <property type="entry name" value="HTH_LUXR_2"/>
    <property type="match status" value="1"/>
</dbReference>
<dbReference type="PROSITE" id="PS50110">
    <property type="entry name" value="RESPONSE_REGULATORY"/>
    <property type="match status" value="1"/>
</dbReference>
<dbReference type="Proteomes" id="UP000198976">
    <property type="component" value="Chromosome I"/>
</dbReference>
<dbReference type="InterPro" id="IPR011006">
    <property type="entry name" value="CheY-like_superfamily"/>
</dbReference>
<evidence type="ECO:0000313" key="8">
    <source>
        <dbReference type="EMBL" id="SDT91634.1"/>
    </source>
</evidence>
<dbReference type="Gene3D" id="3.40.50.2300">
    <property type="match status" value="1"/>
</dbReference>
<protein>
    <submittedName>
        <fullName evidence="8">DNA-binding response regulator, NarL/FixJ family, contains REC and HTH domains</fullName>
    </submittedName>
</protein>
<evidence type="ECO:0000256" key="2">
    <source>
        <dbReference type="ARBA" id="ARBA00023015"/>
    </source>
</evidence>
<evidence type="ECO:0000256" key="5">
    <source>
        <dbReference type="PROSITE-ProRule" id="PRU00169"/>
    </source>
</evidence>
<evidence type="ECO:0000256" key="1">
    <source>
        <dbReference type="ARBA" id="ARBA00022553"/>
    </source>
</evidence>